<accession>A0A9D2L793</accession>
<reference evidence="2" key="1">
    <citation type="journal article" date="2021" name="PeerJ">
        <title>Extensive microbial diversity within the chicken gut microbiome revealed by metagenomics and culture.</title>
        <authorList>
            <person name="Gilroy R."/>
            <person name="Ravi A."/>
            <person name="Getino M."/>
            <person name="Pursley I."/>
            <person name="Horton D.L."/>
            <person name="Alikhan N.F."/>
            <person name="Baker D."/>
            <person name="Gharbi K."/>
            <person name="Hall N."/>
            <person name="Watson M."/>
            <person name="Adriaenssens E.M."/>
            <person name="Foster-Nyarko E."/>
            <person name="Jarju S."/>
            <person name="Secka A."/>
            <person name="Antonio M."/>
            <person name="Oren A."/>
            <person name="Chaudhuri R.R."/>
            <person name="La Ragione R."/>
            <person name="Hildebrand F."/>
            <person name="Pallen M.J."/>
        </authorList>
    </citation>
    <scope>NUCLEOTIDE SEQUENCE</scope>
    <source>
        <strain evidence="2">CHK188-4685</strain>
    </source>
</reference>
<reference evidence="2" key="2">
    <citation type="submission" date="2021-04" db="EMBL/GenBank/DDBJ databases">
        <authorList>
            <person name="Gilroy R."/>
        </authorList>
    </citation>
    <scope>NUCLEOTIDE SEQUENCE</scope>
    <source>
        <strain evidence="2">CHK188-4685</strain>
    </source>
</reference>
<dbReference type="InterPro" id="IPR036890">
    <property type="entry name" value="HATPase_C_sf"/>
</dbReference>
<feature type="domain" description="Histidine kinase/HSP90-like ATPase" evidence="1">
    <location>
        <begin position="18"/>
        <end position="137"/>
    </location>
</feature>
<evidence type="ECO:0000313" key="3">
    <source>
        <dbReference type="Proteomes" id="UP000886804"/>
    </source>
</evidence>
<organism evidence="2 3">
    <name type="scientific">Candidatus Enterocloster faecavium</name>
    <dbReference type="NCBI Taxonomy" id="2838560"/>
    <lineage>
        <taxon>Bacteria</taxon>
        <taxon>Bacillati</taxon>
        <taxon>Bacillota</taxon>
        <taxon>Clostridia</taxon>
        <taxon>Lachnospirales</taxon>
        <taxon>Lachnospiraceae</taxon>
        <taxon>Enterocloster</taxon>
    </lineage>
</organism>
<name>A0A9D2L793_9FIRM</name>
<evidence type="ECO:0000259" key="1">
    <source>
        <dbReference type="Pfam" id="PF13581"/>
    </source>
</evidence>
<evidence type="ECO:0000313" key="2">
    <source>
        <dbReference type="EMBL" id="HJB07260.1"/>
    </source>
</evidence>
<protein>
    <submittedName>
        <fullName evidence="2">ATP-binding protein</fullName>
    </submittedName>
</protein>
<keyword evidence="2" id="KW-0547">Nucleotide-binding</keyword>
<proteinExistence type="predicted"/>
<dbReference type="AlphaFoldDB" id="A0A9D2L793"/>
<dbReference type="Gene3D" id="3.30.565.10">
    <property type="entry name" value="Histidine kinase-like ATPase, C-terminal domain"/>
    <property type="match status" value="1"/>
</dbReference>
<sequence>MEDAICLNYDISPDDFTRAGEASSDVKRKLKQLGVSPEAIRKVAIAMYEGEINMVIHARGGKIMVEITPQEILMILDDVGPGIPDVSLAMKEGYSTAPDEIRSLGFGAGMGLPNMKKYSDEMEIDTRLGEGTKITMKVKI</sequence>
<keyword evidence="2" id="KW-0067">ATP-binding</keyword>
<comment type="caution">
    <text evidence="2">The sequence shown here is derived from an EMBL/GenBank/DDBJ whole genome shotgun (WGS) entry which is preliminary data.</text>
</comment>
<dbReference type="Proteomes" id="UP000886804">
    <property type="component" value="Unassembled WGS sequence"/>
</dbReference>
<dbReference type="EMBL" id="DWYS01000062">
    <property type="protein sequence ID" value="HJB07260.1"/>
    <property type="molecule type" value="Genomic_DNA"/>
</dbReference>
<dbReference type="Pfam" id="PF13581">
    <property type="entry name" value="HATPase_c_2"/>
    <property type="match status" value="1"/>
</dbReference>
<dbReference type="GO" id="GO:0005524">
    <property type="term" value="F:ATP binding"/>
    <property type="evidence" value="ECO:0007669"/>
    <property type="project" value="UniProtKB-KW"/>
</dbReference>
<gene>
    <name evidence="2" type="ORF">H9716_05275</name>
</gene>
<dbReference type="SUPFAM" id="SSF55874">
    <property type="entry name" value="ATPase domain of HSP90 chaperone/DNA topoisomerase II/histidine kinase"/>
    <property type="match status" value="1"/>
</dbReference>
<dbReference type="InterPro" id="IPR003594">
    <property type="entry name" value="HATPase_dom"/>
</dbReference>